<feature type="region of interest" description="Disordered" evidence="14">
    <location>
        <begin position="973"/>
        <end position="996"/>
    </location>
</feature>
<dbReference type="Pfam" id="PF02978">
    <property type="entry name" value="SRP_SPB"/>
    <property type="match status" value="1"/>
</dbReference>
<sequence length="1222" mass="135534">MHLSSPWAATLVLFLAAAVESDDRYDGLCDEMLLLAGQASQAAAQSRFDEAFGLLQKVRDLYSEAAALEPDDPQAHMTMANLELNANYMDRSLALWEEARRAVEKSEGLTLSSVEADRLREHIHERSRIAEIGKVSMERDRVYKDGQGNITRSIELARRQVELVPEHPTYLHDLGTMYMMRSEVDPEGAWPMAVKYLREAQTAAIRRASPVLRCAVEGRIGEVVEEGKLTLSEVELMGGDAVMFHRPSCTLTMVSAHLYLNLAQNLPFADPVHGTAAPAMEKRPRVYKGKVFVTVGYRSTMFYHFLLESLARLVAMQEDIRATTHPQARQQWWLVSTERASLISCSVKRELRWLSWALLTLLVWHYMYIAEALGLRYERVLLDGAGQDERAMGKKKVSVNVEAAISGALRKLGKATVIDEAVLDECLKEISTALLQADVNVRYVAELRKNIKRTVDLEELAAPGSNKQRVIQKAVVNQLVEMLSPDKEPYKPKKGQPNVIMFVGLQGSGKTTSCTKYAHYYQRKGWRVALVCADTFRAGAFDQLKQNATKVKIPFYGSYIESDPVKIAKEGVDLFKKDKYEIIIVDTSGRHRQEAALFDEMTQVADAVKPDDIVFVMDSHIGQACFEQAKAFKDTVSVGSVIVTKLDGHAKGGGALSAVAATDSPIIFIGTGEHFDEFEPFDAQSFVQRLLGLGDIKGLMSTIGEAMPLEKQGDLMARMQSGQFSLRDLREQFGTVMRMGPLSKVMSMIPGMQSSMLPPGAEQEGMKKMKAYLTMMDSMTDKELDGEQDFCGSSSRILRVAKGSGHAVREVETLVEEYRKYSKMVSKMGKMKLGDPKMMQQMMRNPNQMMQNMGKMIDPKMLKQMGGQGGLMNMMKGLGGAGGMQNMMDQMGGMEGMQDMMRNMGMDPSEDGRHDGQGSWRSSAMIRGRVTLAVFVVVPSPSPPRGMSATLRVDSDDDDDDFVMRFVSDRLKAKARAEDSSKKPRPGVVKSSEETGNEFFNGLDLAKATTRQPPRTFASSDHTSESSAITLAGLNTKAKAGDWNVDPEEVIGDNATKPLPSRDPLALNSAAPDVVQAVAERKEAKRGKDERLDGWFGLPRQQLTPQMKNELRILKLKPYMDPKKFMKRLDSKKLPTHFHVGVEVGGGKVRAGGGAESQAAGTYNKTSRGSGVSLLSDALKDSTVQAWTRRRLSEAQTLAKLRAPYKVKRKSKAAKNSWKKRR</sequence>
<dbReference type="NCBIfam" id="TIGR01425">
    <property type="entry name" value="SRP54_euk"/>
    <property type="match status" value="1"/>
</dbReference>
<dbReference type="HAMAP" id="MF_00306">
    <property type="entry name" value="SRP54"/>
    <property type="match status" value="1"/>
</dbReference>
<dbReference type="SUPFAM" id="SSF47446">
    <property type="entry name" value="Signal peptide-binding domain"/>
    <property type="match status" value="1"/>
</dbReference>
<feature type="compositionally biased region" description="Basic and acidic residues" evidence="14">
    <location>
        <begin position="973"/>
        <end position="982"/>
    </location>
</feature>
<comment type="subcellular location">
    <subcellularLocation>
        <location evidence="2">Cytoplasm</location>
    </subcellularLocation>
    <subcellularLocation>
        <location evidence="1">Endoplasmic reticulum</location>
    </subcellularLocation>
</comment>
<comment type="similarity">
    <text evidence="3">Belongs to the GTP-binding SRP family. SRP54 subfamily.</text>
</comment>
<dbReference type="InterPro" id="IPR036891">
    <property type="entry name" value="Signal_recog_part_SRP54_M_sf"/>
</dbReference>
<dbReference type="InterPro" id="IPR042101">
    <property type="entry name" value="SRP54_N_sf"/>
</dbReference>
<evidence type="ECO:0000256" key="11">
    <source>
        <dbReference type="ARBA" id="ARBA00023274"/>
    </source>
</evidence>
<dbReference type="GO" id="GO:0006616">
    <property type="term" value="P:SRP-dependent cotranslational protein targeting to membrane, translocation"/>
    <property type="evidence" value="ECO:0007669"/>
    <property type="project" value="TreeGrafter"/>
</dbReference>
<reference evidence="17 18" key="1">
    <citation type="submission" date="2020-04" db="EMBL/GenBank/DDBJ databases">
        <title>Perkinsus olseni comparative genomics.</title>
        <authorList>
            <person name="Bogema D.R."/>
        </authorList>
    </citation>
    <scope>NUCLEOTIDE SEQUENCE [LARGE SCALE GENOMIC DNA]</scope>
    <source>
        <strain evidence="17">00978-12</strain>
    </source>
</reference>
<dbReference type="CDD" id="cd17875">
    <property type="entry name" value="SRP54_G"/>
    <property type="match status" value="1"/>
</dbReference>
<proteinExistence type="inferred from homology"/>
<evidence type="ECO:0000256" key="12">
    <source>
        <dbReference type="ARBA" id="ARBA00035672"/>
    </source>
</evidence>
<evidence type="ECO:0000256" key="1">
    <source>
        <dbReference type="ARBA" id="ARBA00004240"/>
    </source>
</evidence>
<dbReference type="Pfam" id="PF08698">
    <property type="entry name" value="Fcf2"/>
    <property type="match status" value="1"/>
</dbReference>
<dbReference type="EMBL" id="JABANP010000100">
    <property type="protein sequence ID" value="KAF4690391.1"/>
    <property type="molecule type" value="Genomic_DNA"/>
</dbReference>
<dbReference type="SMART" id="SM00963">
    <property type="entry name" value="SRP54_N"/>
    <property type="match status" value="1"/>
</dbReference>
<evidence type="ECO:0000256" key="7">
    <source>
        <dbReference type="ARBA" id="ARBA00022824"/>
    </source>
</evidence>
<organism evidence="17 18">
    <name type="scientific">Perkinsus olseni</name>
    <name type="common">Perkinsus atlanticus</name>
    <dbReference type="NCBI Taxonomy" id="32597"/>
    <lineage>
        <taxon>Eukaryota</taxon>
        <taxon>Sar</taxon>
        <taxon>Alveolata</taxon>
        <taxon>Perkinsozoa</taxon>
        <taxon>Perkinsea</taxon>
        <taxon>Perkinsida</taxon>
        <taxon>Perkinsidae</taxon>
        <taxon>Perkinsus</taxon>
    </lineage>
</organism>
<dbReference type="InterPro" id="IPR027417">
    <property type="entry name" value="P-loop_NTPase"/>
</dbReference>
<evidence type="ECO:0000313" key="17">
    <source>
        <dbReference type="EMBL" id="KAF4690391.1"/>
    </source>
</evidence>
<evidence type="ECO:0000256" key="9">
    <source>
        <dbReference type="ARBA" id="ARBA00023134"/>
    </source>
</evidence>
<keyword evidence="11" id="KW-0687">Ribonucleoprotein</keyword>
<comment type="caution">
    <text evidence="17">The sequence shown here is derived from an EMBL/GenBank/DDBJ whole genome shotgun (WGS) entry which is preliminary data.</text>
</comment>
<dbReference type="Gene3D" id="1.20.120.140">
    <property type="entry name" value="Signal recognition particle SRP54, nucleotide-binding domain"/>
    <property type="match status" value="1"/>
</dbReference>
<dbReference type="OrthoDB" id="10250817at2759"/>
<dbReference type="Gene3D" id="1.25.40.10">
    <property type="entry name" value="Tetratricopeptide repeat domain"/>
    <property type="match status" value="1"/>
</dbReference>
<dbReference type="InterPro" id="IPR006325">
    <property type="entry name" value="SRP54_euk"/>
</dbReference>
<keyword evidence="8" id="KW-0694">RNA-binding</keyword>
<dbReference type="Gene3D" id="1.10.260.30">
    <property type="entry name" value="Signal recognition particle, SRP54 subunit, M-domain"/>
    <property type="match status" value="1"/>
</dbReference>
<comment type="catalytic activity">
    <reaction evidence="13">
        <text>GTP + H2O = GDP + phosphate + H(+)</text>
        <dbReference type="Rhea" id="RHEA:19669"/>
        <dbReference type="ChEBI" id="CHEBI:15377"/>
        <dbReference type="ChEBI" id="CHEBI:15378"/>
        <dbReference type="ChEBI" id="CHEBI:37565"/>
        <dbReference type="ChEBI" id="CHEBI:43474"/>
        <dbReference type="ChEBI" id="CHEBI:58189"/>
        <dbReference type="EC" id="3.6.5.4"/>
    </reaction>
    <physiologicalReaction direction="left-to-right" evidence="13">
        <dbReference type="Rhea" id="RHEA:19670"/>
    </physiologicalReaction>
</comment>
<feature type="region of interest" description="Disordered" evidence="14">
    <location>
        <begin position="1149"/>
        <end position="1171"/>
    </location>
</feature>
<dbReference type="Proteomes" id="UP000541610">
    <property type="component" value="Unassembled WGS sequence"/>
</dbReference>
<dbReference type="SUPFAM" id="SSF48452">
    <property type="entry name" value="TPR-like"/>
    <property type="match status" value="1"/>
</dbReference>
<keyword evidence="10" id="KW-0733">Signal recognition particle</keyword>
<keyword evidence="6" id="KW-0378">Hydrolase</keyword>
<dbReference type="FunFam" id="3.40.50.300:FF:000022">
    <property type="entry name" value="Signal recognition particle 54 kDa subunit"/>
    <property type="match status" value="1"/>
</dbReference>
<dbReference type="GO" id="GO:0005829">
    <property type="term" value="C:cytosol"/>
    <property type="evidence" value="ECO:0007669"/>
    <property type="project" value="TreeGrafter"/>
</dbReference>
<dbReference type="SUPFAM" id="SSF47364">
    <property type="entry name" value="Domain of the SRP/SRP receptor G-proteins"/>
    <property type="match status" value="1"/>
</dbReference>
<evidence type="ECO:0000313" key="18">
    <source>
        <dbReference type="Proteomes" id="UP000541610"/>
    </source>
</evidence>
<dbReference type="GO" id="GO:0030942">
    <property type="term" value="F:endoplasmic reticulum signal peptide binding"/>
    <property type="evidence" value="ECO:0007669"/>
    <property type="project" value="TreeGrafter"/>
</dbReference>
<evidence type="ECO:0000256" key="6">
    <source>
        <dbReference type="ARBA" id="ARBA00022801"/>
    </source>
</evidence>
<dbReference type="GO" id="GO:0005525">
    <property type="term" value="F:GTP binding"/>
    <property type="evidence" value="ECO:0007669"/>
    <property type="project" value="UniProtKB-KW"/>
</dbReference>
<dbReference type="Pfam" id="PF02881">
    <property type="entry name" value="SRP54_N"/>
    <property type="match status" value="1"/>
</dbReference>
<dbReference type="GO" id="GO:0003924">
    <property type="term" value="F:GTPase activity"/>
    <property type="evidence" value="ECO:0007669"/>
    <property type="project" value="InterPro"/>
</dbReference>
<feature type="chain" id="PRO_5029868622" description="signal-recognition-particle GTPase" evidence="15">
    <location>
        <begin position="22"/>
        <end position="1222"/>
    </location>
</feature>
<evidence type="ECO:0000256" key="14">
    <source>
        <dbReference type="SAM" id="MobiDB-lite"/>
    </source>
</evidence>
<evidence type="ECO:0000256" key="2">
    <source>
        <dbReference type="ARBA" id="ARBA00004496"/>
    </source>
</evidence>
<feature type="domain" description="SRP54-type proteins GTP-binding" evidence="16">
    <location>
        <begin position="665"/>
        <end position="678"/>
    </location>
</feature>
<keyword evidence="5" id="KW-0547">Nucleotide-binding</keyword>
<dbReference type="InterPro" id="IPR013822">
    <property type="entry name" value="Signal_recog_particl_SRP54_hlx"/>
</dbReference>
<evidence type="ECO:0000256" key="4">
    <source>
        <dbReference type="ARBA" id="ARBA00022490"/>
    </source>
</evidence>
<gene>
    <name evidence="17" type="ORF">FOZ60_000270</name>
</gene>
<dbReference type="InterPro" id="IPR036225">
    <property type="entry name" value="SRP/SRP_N"/>
</dbReference>
<dbReference type="GO" id="GO:0005786">
    <property type="term" value="C:signal recognition particle, endoplasmic reticulum targeting"/>
    <property type="evidence" value="ECO:0007669"/>
    <property type="project" value="UniProtKB-KW"/>
</dbReference>
<dbReference type="SMART" id="SM00382">
    <property type="entry name" value="AAA"/>
    <property type="match status" value="1"/>
</dbReference>
<feature type="region of interest" description="Disordered" evidence="14">
    <location>
        <begin position="1007"/>
        <end position="1026"/>
    </location>
</feature>
<dbReference type="GO" id="GO:0008312">
    <property type="term" value="F:7S RNA binding"/>
    <property type="evidence" value="ECO:0007669"/>
    <property type="project" value="InterPro"/>
</dbReference>
<dbReference type="InterPro" id="IPR014810">
    <property type="entry name" value="Fcf2_C"/>
</dbReference>
<dbReference type="PANTHER" id="PTHR11564:SF5">
    <property type="entry name" value="SIGNAL RECOGNITION PARTICLE SUBUNIT SRP54"/>
    <property type="match status" value="1"/>
</dbReference>
<keyword evidence="15" id="KW-0732">Signal</keyword>
<dbReference type="AlphaFoldDB" id="A0A7J6P4X1"/>
<evidence type="ECO:0000259" key="16">
    <source>
        <dbReference type="PROSITE" id="PS00300"/>
    </source>
</evidence>
<dbReference type="PANTHER" id="PTHR11564">
    <property type="entry name" value="SIGNAL RECOGNITION PARTICLE 54K PROTEIN SRP54"/>
    <property type="match status" value="1"/>
</dbReference>
<evidence type="ECO:0000256" key="8">
    <source>
        <dbReference type="ARBA" id="ARBA00022884"/>
    </source>
</evidence>
<keyword evidence="7" id="KW-0256">Endoplasmic reticulum</keyword>
<protein>
    <recommendedName>
        <fullName evidence="12">signal-recognition-particle GTPase</fullName>
        <ecNumber evidence="12">3.6.5.4</ecNumber>
    </recommendedName>
</protein>
<dbReference type="GO" id="GO:0005783">
    <property type="term" value="C:endoplasmic reticulum"/>
    <property type="evidence" value="ECO:0007669"/>
    <property type="project" value="UniProtKB-SubCell"/>
</dbReference>
<keyword evidence="9" id="KW-0342">GTP-binding</keyword>
<evidence type="ECO:0000256" key="3">
    <source>
        <dbReference type="ARBA" id="ARBA00005450"/>
    </source>
</evidence>
<feature type="compositionally biased region" description="Polar residues" evidence="14">
    <location>
        <begin position="1009"/>
        <end position="1026"/>
    </location>
</feature>
<dbReference type="Gene3D" id="3.40.50.300">
    <property type="entry name" value="P-loop containing nucleotide triphosphate hydrolases"/>
    <property type="match status" value="1"/>
</dbReference>
<evidence type="ECO:0000256" key="13">
    <source>
        <dbReference type="ARBA" id="ARBA00048157"/>
    </source>
</evidence>
<dbReference type="InterPro" id="IPR022941">
    <property type="entry name" value="SRP54"/>
</dbReference>
<dbReference type="SMART" id="SM00962">
    <property type="entry name" value="SRP54"/>
    <property type="match status" value="1"/>
</dbReference>
<evidence type="ECO:0000256" key="15">
    <source>
        <dbReference type="SAM" id="SignalP"/>
    </source>
</evidence>
<dbReference type="InterPro" id="IPR011990">
    <property type="entry name" value="TPR-like_helical_dom_sf"/>
</dbReference>
<evidence type="ECO:0000256" key="10">
    <source>
        <dbReference type="ARBA" id="ARBA00023135"/>
    </source>
</evidence>
<feature type="signal peptide" evidence="15">
    <location>
        <begin position="1"/>
        <end position="21"/>
    </location>
</feature>
<evidence type="ECO:0000256" key="5">
    <source>
        <dbReference type="ARBA" id="ARBA00022741"/>
    </source>
</evidence>
<dbReference type="InterPro" id="IPR003593">
    <property type="entry name" value="AAA+_ATPase"/>
</dbReference>
<dbReference type="EC" id="3.6.5.4" evidence="12"/>
<dbReference type="SUPFAM" id="SSF52540">
    <property type="entry name" value="P-loop containing nucleoside triphosphate hydrolases"/>
    <property type="match status" value="1"/>
</dbReference>
<dbReference type="Pfam" id="PF00448">
    <property type="entry name" value="SRP54"/>
    <property type="match status" value="1"/>
</dbReference>
<accession>A0A7J6P4X1</accession>
<feature type="compositionally biased region" description="Polar residues" evidence="14">
    <location>
        <begin position="1159"/>
        <end position="1170"/>
    </location>
</feature>
<name>A0A7J6P4X1_PEROL</name>
<dbReference type="InterPro" id="IPR000897">
    <property type="entry name" value="SRP54_GTPase_dom"/>
</dbReference>
<dbReference type="PROSITE" id="PS00300">
    <property type="entry name" value="SRP54"/>
    <property type="match status" value="1"/>
</dbReference>
<dbReference type="InterPro" id="IPR004125">
    <property type="entry name" value="Signal_recog_particle_SRP54_M"/>
</dbReference>
<keyword evidence="4" id="KW-0963">Cytoplasm</keyword>